<name>A0A8D8TUH6_9HEMI</name>
<dbReference type="AlphaFoldDB" id="A0A8D8TUH6"/>
<dbReference type="EMBL" id="HBUF01321441">
    <property type="protein sequence ID" value="CAG6695050.1"/>
    <property type="molecule type" value="Transcribed_RNA"/>
</dbReference>
<sequence>MKIGFVSFFLGLSCFWVFWCVGNSFGFVLADGFTVLVMSSSSLEESEDRMSYAFLVETLNSVSLVFSSVSSSSSGGLPSVGEVSALGVGVLSHADGPCLDVDWTFVVFESSAISLKSSFLALLSGYEDLISGSFFGVAALFPPLPLATIAGDGH</sequence>
<protein>
    <submittedName>
        <fullName evidence="1">Uncharacterized protein</fullName>
    </submittedName>
</protein>
<proteinExistence type="predicted"/>
<organism evidence="1">
    <name type="scientific">Cacopsylla melanoneura</name>
    <dbReference type="NCBI Taxonomy" id="428564"/>
    <lineage>
        <taxon>Eukaryota</taxon>
        <taxon>Metazoa</taxon>
        <taxon>Ecdysozoa</taxon>
        <taxon>Arthropoda</taxon>
        <taxon>Hexapoda</taxon>
        <taxon>Insecta</taxon>
        <taxon>Pterygota</taxon>
        <taxon>Neoptera</taxon>
        <taxon>Paraneoptera</taxon>
        <taxon>Hemiptera</taxon>
        <taxon>Sternorrhyncha</taxon>
        <taxon>Psylloidea</taxon>
        <taxon>Psyllidae</taxon>
        <taxon>Psyllinae</taxon>
        <taxon>Cacopsylla</taxon>
    </lineage>
</organism>
<evidence type="ECO:0000313" key="1">
    <source>
        <dbReference type="EMBL" id="CAG6695050.1"/>
    </source>
</evidence>
<reference evidence="1" key="1">
    <citation type="submission" date="2021-05" db="EMBL/GenBank/DDBJ databases">
        <authorList>
            <person name="Alioto T."/>
            <person name="Alioto T."/>
            <person name="Gomez Garrido J."/>
        </authorList>
    </citation>
    <scope>NUCLEOTIDE SEQUENCE</scope>
</reference>
<accession>A0A8D8TUH6</accession>